<dbReference type="GO" id="GO:0005576">
    <property type="term" value="C:extracellular region"/>
    <property type="evidence" value="ECO:0007669"/>
    <property type="project" value="UniProtKB-SubCell"/>
</dbReference>
<dbReference type="Pfam" id="PF20147">
    <property type="entry name" value="Crinkler"/>
    <property type="match status" value="1"/>
</dbReference>
<evidence type="ECO:0000313" key="7">
    <source>
        <dbReference type="Proteomes" id="UP000789570"/>
    </source>
</evidence>
<feature type="domain" description="Crinkler effector protein N-terminal" evidence="5">
    <location>
        <begin position="47"/>
        <end position="117"/>
    </location>
</feature>
<gene>
    <name evidence="6" type="ORF">FCALED_LOCUS11972</name>
</gene>
<reference evidence="6" key="1">
    <citation type="submission" date="2021-06" db="EMBL/GenBank/DDBJ databases">
        <authorList>
            <person name="Kallberg Y."/>
            <person name="Tangrot J."/>
            <person name="Rosling A."/>
        </authorList>
    </citation>
    <scope>NUCLEOTIDE SEQUENCE</scope>
    <source>
        <strain evidence="6">UK204</strain>
    </source>
</reference>
<keyword evidence="3" id="KW-0964">Secreted</keyword>
<comment type="subcellular location">
    <subcellularLocation>
        <location evidence="1">Host cell</location>
    </subcellularLocation>
    <subcellularLocation>
        <location evidence="2">Secreted</location>
    </subcellularLocation>
</comment>
<name>A0A9N9EDU8_9GLOM</name>
<dbReference type="EMBL" id="CAJVPQ010005419">
    <property type="protein sequence ID" value="CAG8669881.1"/>
    <property type="molecule type" value="Genomic_DNA"/>
</dbReference>
<dbReference type="GO" id="GO:0043657">
    <property type="term" value="C:host cell"/>
    <property type="evidence" value="ECO:0007669"/>
    <property type="project" value="UniProtKB-SubCell"/>
</dbReference>
<dbReference type="Proteomes" id="UP000789570">
    <property type="component" value="Unassembled WGS sequence"/>
</dbReference>
<dbReference type="OrthoDB" id="10373923at2759"/>
<accession>A0A9N9EDU8</accession>
<evidence type="ECO:0000313" key="6">
    <source>
        <dbReference type="EMBL" id="CAG8669881.1"/>
    </source>
</evidence>
<evidence type="ECO:0000256" key="1">
    <source>
        <dbReference type="ARBA" id="ARBA00004340"/>
    </source>
</evidence>
<keyword evidence="4" id="KW-0175">Coiled coil</keyword>
<keyword evidence="7" id="KW-1185">Reference proteome</keyword>
<evidence type="ECO:0000256" key="3">
    <source>
        <dbReference type="ARBA" id="ARBA00022525"/>
    </source>
</evidence>
<dbReference type="AlphaFoldDB" id="A0A9N9EDU8"/>
<feature type="coiled-coil region" evidence="4">
    <location>
        <begin position="121"/>
        <end position="155"/>
    </location>
</feature>
<evidence type="ECO:0000256" key="4">
    <source>
        <dbReference type="SAM" id="Coils"/>
    </source>
</evidence>
<dbReference type="InterPro" id="IPR045379">
    <property type="entry name" value="Crinkler_N"/>
</dbReference>
<evidence type="ECO:0000256" key="2">
    <source>
        <dbReference type="ARBA" id="ARBA00004613"/>
    </source>
</evidence>
<protein>
    <submittedName>
        <fullName evidence="6">9313_t:CDS:1</fullName>
    </submittedName>
</protein>
<feature type="non-terminal residue" evidence="6">
    <location>
        <position position="242"/>
    </location>
</feature>
<organism evidence="6 7">
    <name type="scientific">Funneliformis caledonium</name>
    <dbReference type="NCBI Taxonomy" id="1117310"/>
    <lineage>
        <taxon>Eukaryota</taxon>
        <taxon>Fungi</taxon>
        <taxon>Fungi incertae sedis</taxon>
        <taxon>Mucoromycota</taxon>
        <taxon>Glomeromycotina</taxon>
        <taxon>Glomeromycetes</taxon>
        <taxon>Glomerales</taxon>
        <taxon>Glomeraceae</taxon>
        <taxon>Funneliformis</taxon>
    </lineage>
</organism>
<evidence type="ECO:0000259" key="5">
    <source>
        <dbReference type="Pfam" id="PF20147"/>
    </source>
</evidence>
<sequence length="242" mass="28129">GCPMRHNEKCEYNVFSTPWIVISLGARLTNHDGNQAHLPSLSWIFEEVQKKNDNIFSDIKANYLELWMVKIRNNSEDDFLNLVLDEKNKGMKLLEEYISECWDEKNLPKKGMTHVIVNSPLLLKNQKLERANQELERMNREMDQLVQQTADLSINPKHVGFTKFGDMLAELKSRPVFYGNEVKFTTDNRPEVITTLKTKEGWAYIEYKKLFHPSVNTFLKTLLNVSDTFSCKQALCTIILVI</sequence>
<proteinExistence type="predicted"/>
<comment type="caution">
    <text evidence="6">The sequence shown here is derived from an EMBL/GenBank/DDBJ whole genome shotgun (WGS) entry which is preliminary data.</text>
</comment>